<reference evidence="1" key="1">
    <citation type="submission" date="2018-05" db="EMBL/GenBank/DDBJ databases">
        <title>Draft genome of Mucuna pruriens seed.</title>
        <authorList>
            <person name="Nnadi N.E."/>
            <person name="Vos R."/>
            <person name="Hasami M.H."/>
            <person name="Devisetty U.K."/>
            <person name="Aguiy J.C."/>
        </authorList>
    </citation>
    <scope>NUCLEOTIDE SEQUENCE [LARGE SCALE GENOMIC DNA]</scope>
    <source>
        <strain evidence="1">JCA_2017</strain>
    </source>
</reference>
<sequence length="161" mass="17153">MLSWVVYSLKHANLPSTSTSSITKSSLATVSTSKDAKAAKGKASENSRLVIVILLSWCLSTLRSGSFGCSVHVLWGLQSCKGEESILALDGELFPWFLWPACRWSLGRAEAEILWRCLGPAGLLGDCPTGFLESNADGSLCCSLALSALLILLMQALCMGP</sequence>
<gene>
    <name evidence="1" type="ORF">CR513_42762</name>
</gene>
<name>A0A371FFZ3_MUCPR</name>
<dbReference type="Proteomes" id="UP000257109">
    <property type="component" value="Unassembled WGS sequence"/>
</dbReference>
<comment type="caution">
    <text evidence="1">The sequence shown here is derived from an EMBL/GenBank/DDBJ whole genome shotgun (WGS) entry which is preliminary data.</text>
</comment>
<feature type="non-terminal residue" evidence="1">
    <location>
        <position position="1"/>
    </location>
</feature>
<proteinExistence type="predicted"/>
<evidence type="ECO:0000313" key="1">
    <source>
        <dbReference type="EMBL" id="RDX77160.1"/>
    </source>
</evidence>
<keyword evidence="2" id="KW-1185">Reference proteome</keyword>
<accession>A0A371FFZ3</accession>
<dbReference type="AlphaFoldDB" id="A0A371FFZ3"/>
<evidence type="ECO:0000313" key="2">
    <source>
        <dbReference type="Proteomes" id="UP000257109"/>
    </source>
</evidence>
<organism evidence="1 2">
    <name type="scientific">Mucuna pruriens</name>
    <name type="common">Velvet bean</name>
    <name type="synonym">Dolichos pruriens</name>
    <dbReference type="NCBI Taxonomy" id="157652"/>
    <lineage>
        <taxon>Eukaryota</taxon>
        <taxon>Viridiplantae</taxon>
        <taxon>Streptophyta</taxon>
        <taxon>Embryophyta</taxon>
        <taxon>Tracheophyta</taxon>
        <taxon>Spermatophyta</taxon>
        <taxon>Magnoliopsida</taxon>
        <taxon>eudicotyledons</taxon>
        <taxon>Gunneridae</taxon>
        <taxon>Pentapetalae</taxon>
        <taxon>rosids</taxon>
        <taxon>fabids</taxon>
        <taxon>Fabales</taxon>
        <taxon>Fabaceae</taxon>
        <taxon>Papilionoideae</taxon>
        <taxon>50 kb inversion clade</taxon>
        <taxon>NPAAA clade</taxon>
        <taxon>indigoferoid/millettioid clade</taxon>
        <taxon>Phaseoleae</taxon>
        <taxon>Mucuna</taxon>
    </lineage>
</organism>
<dbReference type="EMBL" id="QJKJ01009267">
    <property type="protein sequence ID" value="RDX77160.1"/>
    <property type="molecule type" value="Genomic_DNA"/>
</dbReference>
<protein>
    <submittedName>
        <fullName evidence="1">Uncharacterized protein</fullName>
    </submittedName>
</protein>